<dbReference type="PROSITE" id="PS00552">
    <property type="entry name" value="HTH_MERR_1"/>
    <property type="match status" value="1"/>
</dbReference>
<dbReference type="EMBL" id="BAAANE010000005">
    <property type="protein sequence ID" value="GAA1640805.1"/>
    <property type="molecule type" value="Genomic_DNA"/>
</dbReference>
<protein>
    <submittedName>
        <fullName evidence="3">MerR family transcriptional regulator</fullName>
    </submittedName>
</protein>
<feature type="domain" description="HTH merR-type" evidence="2">
    <location>
        <begin position="7"/>
        <end position="77"/>
    </location>
</feature>
<reference evidence="3 4" key="1">
    <citation type="journal article" date="2019" name="Int. J. Syst. Evol. Microbiol.">
        <title>The Global Catalogue of Microorganisms (GCM) 10K type strain sequencing project: providing services to taxonomists for standard genome sequencing and annotation.</title>
        <authorList>
            <consortium name="The Broad Institute Genomics Platform"/>
            <consortium name="The Broad Institute Genome Sequencing Center for Infectious Disease"/>
            <person name="Wu L."/>
            <person name="Ma J."/>
        </authorList>
    </citation>
    <scope>NUCLEOTIDE SEQUENCE [LARGE SCALE GENOMIC DNA]</scope>
    <source>
        <strain evidence="3 4">JCM 14306</strain>
    </source>
</reference>
<dbReference type="Gene3D" id="1.10.1660.10">
    <property type="match status" value="1"/>
</dbReference>
<dbReference type="InterPro" id="IPR009061">
    <property type="entry name" value="DNA-bd_dom_put_sf"/>
</dbReference>
<dbReference type="PANTHER" id="PTHR30204">
    <property type="entry name" value="REDOX-CYCLING DRUG-SENSING TRANSCRIPTIONAL ACTIVATOR SOXR"/>
    <property type="match status" value="1"/>
</dbReference>
<keyword evidence="1" id="KW-0238">DNA-binding</keyword>
<keyword evidence="4" id="KW-1185">Reference proteome</keyword>
<dbReference type="PANTHER" id="PTHR30204:SF98">
    <property type="entry name" value="HTH-TYPE TRANSCRIPTIONAL REGULATOR ADHR"/>
    <property type="match status" value="1"/>
</dbReference>
<dbReference type="CDD" id="cd01109">
    <property type="entry name" value="HTH_YyaN"/>
    <property type="match status" value="1"/>
</dbReference>
<dbReference type="SUPFAM" id="SSF46955">
    <property type="entry name" value="Putative DNA-binding domain"/>
    <property type="match status" value="1"/>
</dbReference>
<dbReference type="SMART" id="SM00422">
    <property type="entry name" value="HTH_MERR"/>
    <property type="match status" value="1"/>
</dbReference>
<sequence length="147" mass="16535">MGGMTAGLSIGQVAERTGLSVHALRFYEREGILADPVRREANGRRVYSEDDVEWLDMCIKFRSSGMPLDTIRRYTDLVRQGLGNEQDRLALLRSHQEHVAAQIEELTECLNVISHKVEIYQAHLDRGVAECLWVAPSTLPTSKDQAV</sequence>
<dbReference type="Proteomes" id="UP001501319">
    <property type="component" value="Unassembled WGS sequence"/>
</dbReference>
<dbReference type="InterPro" id="IPR000551">
    <property type="entry name" value="MerR-type_HTH_dom"/>
</dbReference>
<evidence type="ECO:0000259" key="2">
    <source>
        <dbReference type="PROSITE" id="PS50937"/>
    </source>
</evidence>
<dbReference type="InterPro" id="IPR047057">
    <property type="entry name" value="MerR_fam"/>
</dbReference>
<evidence type="ECO:0000313" key="4">
    <source>
        <dbReference type="Proteomes" id="UP001501319"/>
    </source>
</evidence>
<accession>A0ABN2FCL8</accession>
<dbReference type="PRINTS" id="PR00040">
    <property type="entry name" value="HTHMERR"/>
</dbReference>
<organism evidence="3 4">
    <name type="scientific">Kribbella alba</name>
    <dbReference type="NCBI Taxonomy" id="190197"/>
    <lineage>
        <taxon>Bacteria</taxon>
        <taxon>Bacillati</taxon>
        <taxon>Actinomycetota</taxon>
        <taxon>Actinomycetes</taxon>
        <taxon>Propionibacteriales</taxon>
        <taxon>Kribbellaceae</taxon>
        <taxon>Kribbella</taxon>
    </lineage>
</organism>
<evidence type="ECO:0000256" key="1">
    <source>
        <dbReference type="ARBA" id="ARBA00023125"/>
    </source>
</evidence>
<proteinExistence type="predicted"/>
<dbReference type="Pfam" id="PF13411">
    <property type="entry name" value="MerR_1"/>
    <property type="match status" value="1"/>
</dbReference>
<evidence type="ECO:0000313" key="3">
    <source>
        <dbReference type="EMBL" id="GAA1640805.1"/>
    </source>
</evidence>
<name>A0ABN2FCL8_9ACTN</name>
<gene>
    <name evidence="3" type="ORF">GCM10009744_33400</name>
</gene>
<comment type="caution">
    <text evidence="3">The sequence shown here is derived from an EMBL/GenBank/DDBJ whole genome shotgun (WGS) entry which is preliminary data.</text>
</comment>
<dbReference type="PROSITE" id="PS50937">
    <property type="entry name" value="HTH_MERR_2"/>
    <property type="match status" value="1"/>
</dbReference>